<dbReference type="HOGENOM" id="CLU_071330_3_1_1"/>
<dbReference type="AlphaFoldDB" id="A0A066VS11"/>
<keyword evidence="7" id="KW-1185">Reference proteome</keyword>
<evidence type="ECO:0000259" key="5">
    <source>
        <dbReference type="Pfam" id="PF01370"/>
    </source>
</evidence>
<comment type="similarity">
    <text evidence="2">Belongs to the FMP52 family.</text>
</comment>
<organism evidence="6 7">
    <name type="scientific">Tilletiaria anomala (strain ATCC 24038 / CBS 436.72 / UBC 951)</name>
    <dbReference type="NCBI Taxonomy" id="1037660"/>
    <lineage>
        <taxon>Eukaryota</taxon>
        <taxon>Fungi</taxon>
        <taxon>Dikarya</taxon>
        <taxon>Basidiomycota</taxon>
        <taxon>Ustilaginomycotina</taxon>
        <taxon>Exobasidiomycetes</taxon>
        <taxon>Georgefischeriales</taxon>
        <taxon>Tilletiariaceae</taxon>
        <taxon>Tilletiaria</taxon>
    </lineage>
</organism>
<dbReference type="PANTHER" id="PTHR14097:SF7">
    <property type="entry name" value="OXIDOREDUCTASE HTATIP2"/>
    <property type="match status" value="1"/>
</dbReference>
<dbReference type="PANTHER" id="PTHR14097">
    <property type="entry name" value="OXIDOREDUCTASE HTATIP2"/>
    <property type="match status" value="1"/>
</dbReference>
<sequence>MSERAGSPSGMSAIIIGATGAVGKQLLAALLDAQTYTSVHAFGRRPTGVTHSKLTEHTLDFEKLYEEAQNNSDGEESKKLSEVGADSIFITLGTTRAQAGSAAKFERIDREYVLAAAKAALETSKTGQQLLYCSSAGSTSSSPFLYPKSKGLTEEGLANLSYPQTFLFRPGMLQNPQREQERLMERVAEVFVKGILNRITDNAGMDVKDVAKSMLNASRIGAESVKQHDLGSAPQGKGFNPFEGRSVTAFTNSEMKKLAALP</sequence>
<dbReference type="STRING" id="1037660.A0A066VS11"/>
<evidence type="ECO:0000313" key="7">
    <source>
        <dbReference type="Proteomes" id="UP000027361"/>
    </source>
</evidence>
<dbReference type="GO" id="GO:0005741">
    <property type="term" value="C:mitochondrial outer membrane"/>
    <property type="evidence" value="ECO:0007669"/>
    <property type="project" value="UniProtKB-SubCell"/>
</dbReference>
<dbReference type="SUPFAM" id="SSF51735">
    <property type="entry name" value="NAD(P)-binding Rossmann-fold domains"/>
    <property type="match status" value="1"/>
</dbReference>
<keyword evidence="3" id="KW-0496">Mitochondrion</keyword>
<evidence type="ECO:0000256" key="1">
    <source>
        <dbReference type="ARBA" id="ARBA00004450"/>
    </source>
</evidence>
<protein>
    <recommendedName>
        <fullName evidence="5">NAD-dependent epimerase/dehydratase domain-containing protein</fullName>
    </recommendedName>
</protein>
<dbReference type="GO" id="GO:0051170">
    <property type="term" value="P:import into nucleus"/>
    <property type="evidence" value="ECO:0007669"/>
    <property type="project" value="TreeGrafter"/>
</dbReference>
<dbReference type="GeneID" id="25262929"/>
<keyword evidence="4" id="KW-0472">Membrane</keyword>
<feature type="domain" description="NAD-dependent epimerase/dehydratase" evidence="5">
    <location>
        <begin position="14"/>
        <end position="137"/>
    </location>
</feature>
<reference evidence="6 7" key="1">
    <citation type="submission" date="2014-05" db="EMBL/GenBank/DDBJ databases">
        <title>Draft genome sequence of a rare smut relative, Tilletiaria anomala UBC 951.</title>
        <authorList>
            <consortium name="DOE Joint Genome Institute"/>
            <person name="Toome M."/>
            <person name="Kuo A."/>
            <person name="Henrissat B."/>
            <person name="Lipzen A."/>
            <person name="Tritt A."/>
            <person name="Yoshinaga Y."/>
            <person name="Zane M."/>
            <person name="Barry K."/>
            <person name="Grigoriev I.V."/>
            <person name="Spatafora J.W."/>
            <person name="Aimea M.C."/>
        </authorList>
    </citation>
    <scope>NUCLEOTIDE SEQUENCE [LARGE SCALE GENOMIC DNA]</scope>
    <source>
        <strain evidence="6 7">UBC 951</strain>
    </source>
</reference>
<proteinExistence type="inferred from homology"/>
<dbReference type="OrthoDB" id="430436at2759"/>
<comment type="caution">
    <text evidence="6">The sequence shown here is derived from an EMBL/GenBank/DDBJ whole genome shotgun (WGS) entry which is preliminary data.</text>
</comment>
<evidence type="ECO:0000313" key="6">
    <source>
        <dbReference type="EMBL" id="KDN44512.1"/>
    </source>
</evidence>
<dbReference type="OMA" id="DWPQLTI"/>
<gene>
    <name evidence="6" type="ORF">K437DRAFT_236506</name>
</gene>
<dbReference type="RefSeq" id="XP_013242786.1">
    <property type="nucleotide sequence ID" value="XM_013387332.1"/>
</dbReference>
<evidence type="ECO:0000256" key="4">
    <source>
        <dbReference type="ARBA" id="ARBA00023136"/>
    </source>
</evidence>
<accession>A0A066VS11</accession>
<dbReference type="InterPro" id="IPR001509">
    <property type="entry name" value="Epimerase_deHydtase"/>
</dbReference>
<dbReference type="InParanoid" id="A0A066VS11"/>
<name>A0A066VS11_TILAU</name>
<comment type="subcellular location">
    <subcellularLocation>
        <location evidence="1">Mitochondrion outer membrane</location>
        <topology evidence="1">Peripheral membrane protein</topology>
    </subcellularLocation>
</comment>
<dbReference type="EMBL" id="JMSN01000051">
    <property type="protein sequence ID" value="KDN44512.1"/>
    <property type="molecule type" value="Genomic_DNA"/>
</dbReference>
<evidence type="ECO:0000256" key="2">
    <source>
        <dbReference type="ARBA" id="ARBA00006617"/>
    </source>
</evidence>
<dbReference type="Gene3D" id="3.40.50.720">
    <property type="entry name" value="NAD(P)-binding Rossmann-like Domain"/>
    <property type="match status" value="1"/>
</dbReference>
<dbReference type="Pfam" id="PF01370">
    <property type="entry name" value="Epimerase"/>
    <property type="match status" value="1"/>
</dbReference>
<evidence type="ECO:0000256" key="3">
    <source>
        <dbReference type="ARBA" id="ARBA00023128"/>
    </source>
</evidence>
<dbReference type="Proteomes" id="UP000027361">
    <property type="component" value="Unassembled WGS sequence"/>
</dbReference>
<dbReference type="InterPro" id="IPR036291">
    <property type="entry name" value="NAD(P)-bd_dom_sf"/>
</dbReference>